<name>A0ABU5I7S2_9BURK</name>
<dbReference type="EMBL" id="JAXOJX010000001">
    <property type="protein sequence ID" value="MDZ5455149.1"/>
    <property type="molecule type" value="Genomic_DNA"/>
</dbReference>
<evidence type="ECO:0000313" key="1">
    <source>
        <dbReference type="EMBL" id="MDZ5455149.1"/>
    </source>
</evidence>
<comment type="caution">
    <text evidence="1">The sequence shown here is derived from an EMBL/GenBank/DDBJ whole genome shotgun (WGS) entry which is preliminary data.</text>
</comment>
<accession>A0ABU5I7S2</accession>
<proteinExistence type="predicted"/>
<sequence length="127" mass="14233">MTEVTQPPSQPMPEASRIRSPLFDQVLHWKTGRRQAFMGLYRRMAHAGRTLESVGKHQASGDGAWAAVEPRSDTCNRQPQLQMVECLVNGSEAARCLRSRWPGPQTFSIGIELHSLRAGAPHARFFH</sequence>
<organism evidence="1 2">
    <name type="scientific">Azohydromonas lata</name>
    <dbReference type="NCBI Taxonomy" id="45677"/>
    <lineage>
        <taxon>Bacteria</taxon>
        <taxon>Pseudomonadati</taxon>
        <taxon>Pseudomonadota</taxon>
        <taxon>Betaproteobacteria</taxon>
        <taxon>Burkholderiales</taxon>
        <taxon>Sphaerotilaceae</taxon>
        <taxon>Azohydromonas</taxon>
    </lineage>
</organism>
<dbReference type="RefSeq" id="WP_322464200.1">
    <property type="nucleotide sequence ID" value="NZ_JAXOJX010000001.1"/>
</dbReference>
<protein>
    <submittedName>
        <fullName evidence="1">Uncharacterized protein</fullName>
    </submittedName>
</protein>
<reference evidence="1 2" key="1">
    <citation type="submission" date="2023-11" db="EMBL/GenBank/DDBJ databases">
        <title>Draft genome of Azohydromonas lata strain H1 (DSM1123), a polyhydroxyalkanoate producer.</title>
        <authorList>
            <person name="Traversa D."/>
            <person name="D'Addabbo P."/>
            <person name="Pazzani C."/>
            <person name="Manzari C."/>
            <person name="Chiara M."/>
            <person name="Scrascia M."/>
        </authorList>
    </citation>
    <scope>NUCLEOTIDE SEQUENCE [LARGE SCALE GENOMIC DNA]</scope>
    <source>
        <strain evidence="1 2">H1</strain>
        <plasmid evidence="1">unnamed</plasmid>
    </source>
</reference>
<evidence type="ECO:0000313" key="2">
    <source>
        <dbReference type="Proteomes" id="UP001293718"/>
    </source>
</evidence>
<geneLocation type="plasmid" evidence="1">
    <name>unnamed</name>
</geneLocation>
<dbReference type="Proteomes" id="UP001293718">
    <property type="component" value="Unassembled WGS sequence"/>
</dbReference>
<keyword evidence="2" id="KW-1185">Reference proteome</keyword>
<gene>
    <name evidence="1" type="ORF">SM757_01040</name>
</gene>
<keyword evidence="1" id="KW-0614">Plasmid</keyword>